<dbReference type="CDD" id="cd03022">
    <property type="entry name" value="DsbA_HCCA_Iso"/>
    <property type="match status" value="1"/>
</dbReference>
<dbReference type="SUPFAM" id="SSF52833">
    <property type="entry name" value="Thioredoxin-like"/>
    <property type="match status" value="1"/>
</dbReference>
<evidence type="ECO:0000256" key="1">
    <source>
        <dbReference type="PIRNR" id="PIRNR006386"/>
    </source>
</evidence>
<dbReference type="PANTHER" id="PTHR42943:SF2">
    <property type="entry name" value="GLUTATHIONE S-TRANSFERASE KAPPA 1"/>
    <property type="match status" value="1"/>
</dbReference>
<dbReference type="EMBL" id="JACXLC010000001">
    <property type="protein sequence ID" value="MBD2841404.1"/>
    <property type="molecule type" value="Genomic_DNA"/>
</dbReference>
<dbReference type="InterPro" id="IPR044087">
    <property type="entry name" value="NahD-like"/>
</dbReference>
<evidence type="ECO:0000313" key="3">
    <source>
        <dbReference type="EMBL" id="MBD2841404.1"/>
    </source>
</evidence>
<dbReference type="InterPro" id="IPR014440">
    <property type="entry name" value="HCCAis_GSTk"/>
</dbReference>
<dbReference type="InterPro" id="IPR036249">
    <property type="entry name" value="Thioredoxin-like_sf"/>
</dbReference>
<dbReference type="RefSeq" id="WP_190786950.1">
    <property type="nucleotide sequence ID" value="NZ_JACXLC010000001.1"/>
</dbReference>
<feature type="domain" description="DSBA-like thioredoxin" evidence="2">
    <location>
        <begin position="5"/>
        <end position="206"/>
    </location>
</feature>
<evidence type="ECO:0000259" key="2">
    <source>
        <dbReference type="Pfam" id="PF01323"/>
    </source>
</evidence>
<comment type="catalytic activity">
    <reaction evidence="1">
        <text>2-hydroxychromene-2-carboxylate = (3E)-4-(2-hydroxyphenyl)-2-oxobut-3-enoate</text>
        <dbReference type="Rhea" id="RHEA:27401"/>
        <dbReference type="ChEBI" id="CHEBI:59350"/>
        <dbReference type="ChEBI" id="CHEBI:59353"/>
        <dbReference type="EC" id="5.99.1.4"/>
    </reaction>
</comment>
<protein>
    <recommendedName>
        <fullName evidence="1">2-hydroxychromene-2-carboxylate isomerase</fullName>
        <ecNumber evidence="1">5.99.1.4</ecNumber>
    </recommendedName>
</protein>
<comment type="caution">
    <text evidence="3">The sequence shown here is derived from an EMBL/GenBank/DDBJ whole genome shotgun (WGS) entry which is preliminary data.</text>
</comment>
<organism evidence="3 4">
    <name type="scientific">Erythrobacter rubeus</name>
    <dbReference type="NCBI Taxonomy" id="2760803"/>
    <lineage>
        <taxon>Bacteria</taxon>
        <taxon>Pseudomonadati</taxon>
        <taxon>Pseudomonadota</taxon>
        <taxon>Alphaproteobacteria</taxon>
        <taxon>Sphingomonadales</taxon>
        <taxon>Erythrobacteraceae</taxon>
        <taxon>Erythrobacter/Porphyrobacter group</taxon>
        <taxon>Erythrobacter</taxon>
    </lineage>
</organism>
<dbReference type="Pfam" id="PF01323">
    <property type="entry name" value="DSBA"/>
    <property type="match status" value="1"/>
</dbReference>
<dbReference type="InterPro" id="IPR001853">
    <property type="entry name" value="DSBA-like_thioredoxin_dom"/>
</dbReference>
<dbReference type="GO" id="GO:0016853">
    <property type="term" value="F:isomerase activity"/>
    <property type="evidence" value="ECO:0007669"/>
    <property type="project" value="UniProtKB-KW"/>
</dbReference>
<dbReference type="Proteomes" id="UP000635384">
    <property type="component" value="Unassembled WGS sequence"/>
</dbReference>
<accession>A0ABR8KLR9</accession>
<dbReference type="PIRSF" id="PIRSF006386">
    <property type="entry name" value="HCCAis_GSTk"/>
    <property type="match status" value="1"/>
</dbReference>
<proteinExistence type="inferred from homology"/>
<dbReference type="Gene3D" id="3.40.30.10">
    <property type="entry name" value="Glutaredoxin"/>
    <property type="match status" value="1"/>
</dbReference>
<gene>
    <name evidence="3" type="ORF">IB285_03930</name>
</gene>
<keyword evidence="1 3" id="KW-0413">Isomerase</keyword>
<name>A0ABR8KLR9_9SPHN</name>
<dbReference type="PANTHER" id="PTHR42943">
    <property type="entry name" value="GLUTATHIONE S-TRANSFERASE KAPPA"/>
    <property type="match status" value="1"/>
</dbReference>
<comment type="similarity">
    <text evidence="1">Belongs to the GST superfamily. NadH family.</text>
</comment>
<dbReference type="InterPro" id="IPR051924">
    <property type="entry name" value="GST_Kappa/NadH"/>
</dbReference>
<keyword evidence="4" id="KW-1185">Reference proteome</keyword>
<dbReference type="EC" id="5.99.1.4" evidence="1"/>
<evidence type="ECO:0000313" key="4">
    <source>
        <dbReference type="Proteomes" id="UP000635384"/>
    </source>
</evidence>
<sequence>MANRVELIFDFVSPNAYLVWWPLRDLIKRTGAELDVVPVFLAGMHRLTGNAPPMIRDKDVKGKVEYSMLEMQRFIQKHALSKYKLHPQFPFNSILLQRMLYAADQDGRGVQFAETLLPAIWEDGVDIADPEALGAVIADAGFDAQDLFARSQTDEVKQGLVASTDKAVERGAFGIPTMFVGTKGAEESSYEMFFGKERLGQIEEELAKG</sequence>
<reference evidence="3 4" key="1">
    <citation type="submission" date="2020-09" db="EMBL/GenBank/DDBJ databases">
        <authorList>
            <person name="Yoon J.-W."/>
        </authorList>
    </citation>
    <scope>NUCLEOTIDE SEQUENCE [LARGE SCALE GENOMIC DNA]</scope>
    <source>
        <strain evidence="3 4">KMU-140</strain>
    </source>
</reference>